<dbReference type="EMBL" id="JACJID010000001">
    <property type="protein sequence ID" value="MBA8923556.1"/>
    <property type="molecule type" value="Genomic_DNA"/>
</dbReference>
<name>A0ABR6B9Y7_9PSEU</name>
<accession>A0ABR6B9Y7</accession>
<reference evidence="2 3" key="1">
    <citation type="submission" date="2020-08" db="EMBL/GenBank/DDBJ databases">
        <title>Genomic Encyclopedia of Archaeal and Bacterial Type Strains, Phase II (KMG-II): from individual species to whole genera.</title>
        <authorList>
            <person name="Goeker M."/>
        </authorList>
    </citation>
    <scope>NUCLEOTIDE SEQUENCE [LARGE SCALE GENOMIC DNA]</scope>
    <source>
        <strain evidence="2 3">DSM 43850</strain>
    </source>
</reference>
<gene>
    <name evidence="2" type="ORF">BC739_000753</name>
</gene>
<dbReference type="RefSeq" id="WP_025358837.1">
    <property type="nucleotide sequence ID" value="NZ_BAAABQ010000041.1"/>
</dbReference>
<keyword evidence="3" id="KW-1185">Reference proteome</keyword>
<protein>
    <submittedName>
        <fullName evidence="2">Uncharacterized protein</fullName>
    </submittedName>
</protein>
<evidence type="ECO:0000256" key="1">
    <source>
        <dbReference type="SAM" id="MobiDB-lite"/>
    </source>
</evidence>
<proteinExistence type="predicted"/>
<evidence type="ECO:0000313" key="2">
    <source>
        <dbReference type="EMBL" id="MBA8923556.1"/>
    </source>
</evidence>
<dbReference type="Proteomes" id="UP000517916">
    <property type="component" value="Unassembled WGS sequence"/>
</dbReference>
<evidence type="ECO:0000313" key="3">
    <source>
        <dbReference type="Proteomes" id="UP000517916"/>
    </source>
</evidence>
<feature type="region of interest" description="Disordered" evidence="1">
    <location>
        <begin position="1"/>
        <end position="24"/>
    </location>
</feature>
<sequence length="128" mass="13323">MSSPYDQVREPCLPPQHPGSLPPDAEAARTALESLGKAADETWLAAYSDYNPLLDALASAHNVGIALGILIGLADLQAGFLIPGSEETRHRGQVGIEVVLGTRTIPAAALTRSLETAVDAGQVEADNP</sequence>
<comment type="caution">
    <text evidence="2">The sequence shown here is derived from an EMBL/GenBank/DDBJ whole genome shotgun (WGS) entry which is preliminary data.</text>
</comment>
<feature type="compositionally biased region" description="Pro residues" evidence="1">
    <location>
        <begin position="12"/>
        <end position="21"/>
    </location>
</feature>
<organism evidence="2 3">
    <name type="scientific">Kutzneria viridogrisea</name>
    <dbReference type="NCBI Taxonomy" id="47990"/>
    <lineage>
        <taxon>Bacteria</taxon>
        <taxon>Bacillati</taxon>
        <taxon>Actinomycetota</taxon>
        <taxon>Actinomycetes</taxon>
        <taxon>Pseudonocardiales</taxon>
        <taxon>Pseudonocardiaceae</taxon>
        <taxon>Kutzneria</taxon>
    </lineage>
</organism>